<accession>Q69HD0</accession>
<feature type="transmembrane region" description="Helical" evidence="9">
    <location>
        <begin position="112"/>
        <end position="131"/>
    </location>
</feature>
<reference evidence="11" key="1">
    <citation type="journal article" date="2004" name="BMC Evol. Biol.">
        <title>Organization of the mitochondrial genomes of whiteflies, aphids, and psyllids (Hemiptera, Sternorrhyncha).</title>
        <authorList>
            <person name="Thao M.L."/>
            <person name="Baumann L."/>
            <person name="Baumann P."/>
        </authorList>
    </citation>
    <scope>NUCLEOTIDE SEQUENCE</scope>
</reference>
<feature type="domain" description="NADH:quinone oxidoreductase/Mrp antiporter transmembrane" evidence="10">
    <location>
        <begin position="105"/>
        <end position="377"/>
    </location>
</feature>
<evidence type="ECO:0000259" key="10">
    <source>
        <dbReference type="Pfam" id="PF00361"/>
    </source>
</evidence>
<evidence type="ECO:0000256" key="6">
    <source>
        <dbReference type="ARBA" id="ARBA00023136"/>
    </source>
</evidence>
<dbReference type="GO" id="GO:0042773">
    <property type="term" value="P:ATP synthesis coupled electron transport"/>
    <property type="evidence" value="ECO:0007669"/>
    <property type="project" value="InterPro"/>
</dbReference>
<feature type="transmembrane region" description="Helical" evidence="9">
    <location>
        <begin position="88"/>
        <end position="106"/>
    </location>
</feature>
<dbReference type="InterPro" id="IPR003945">
    <property type="entry name" value="NU5C-like"/>
</dbReference>
<sequence>MFYNSKFHAISFVMSLFMLIVLMGFIIFMFFTQSVMIEMNVIMLNSVDFNFILYLDWISLSFMSIVLMISFIVVFYSSDYLGVECYQFLWLTFMFIVFMLIMIMSPSVLGVLLGWDGLGIVSYFLVIYYQSKDSYNSGFITAASNRLGDSMLILSISWMSFQGSFNFWHYSVGLVFFCVACLTKSAQFPFSAWLPLAMAAPTPISSLVHSSTLVTAGVYMMIRFSYGLHCSGLMSMLFFVSVFTIIVAGVSALYEYDMKRIVALSTLGQLGFMIMILSLGYSFISFFHLLVHALFKSMLFLCAGCLIHSGGSIQDLRKMGNCHIDLWIKASILVSLFSLMGMPFTSGFYSKDTLIEITFCSSLGVGVGLLVLFLAMITVAYSVRLLKFLSSSNFWIFWLESSPALNVSIMSLMILNISMGSLLNWLFMNSLNLICIPFSYKILPLVSIIMGMLWQGENLKFIHFYMSDMLFIMSLTKNMSVFMKLVFTGLKLIDQGWMEFLLYKMKMLFVVNSLWVKYVLSSSMILMTVGVTLFILLFI</sequence>
<dbReference type="GO" id="GO:0008137">
    <property type="term" value="F:NADH dehydrogenase (ubiquinone) activity"/>
    <property type="evidence" value="ECO:0007669"/>
    <property type="project" value="UniProtKB-EC"/>
</dbReference>
<evidence type="ECO:0000256" key="1">
    <source>
        <dbReference type="ARBA" id="ARBA00003257"/>
    </source>
</evidence>
<evidence type="ECO:0000313" key="11">
    <source>
        <dbReference type="EMBL" id="AAP14655.1"/>
    </source>
</evidence>
<comment type="function">
    <text evidence="1">Core subunit of the mitochondrial membrane respiratory chain NADH dehydrogenase (Complex I) that is believed to belong to the minimal assembly required for catalysis. Complex I functions in the transfer of electrons from NADH to the respiratory chain. The immediate electron acceptor for the enzyme is believed to be ubiquinone.</text>
</comment>
<dbReference type="PANTHER" id="PTHR42829">
    <property type="entry name" value="NADH-UBIQUINONE OXIDOREDUCTASE CHAIN 5"/>
    <property type="match status" value="1"/>
</dbReference>
<evidence type="ECO:0000256" key="8">
    <source>
        <dbReference type="ARBA" id="ARBA00049551"/>
    </source>
</evidence>
<dbReference type="EC" id="7.1.1.2" evidence="3"/>
<comment type="catalytic activity">
    <reaction evidence="8">
        <text>a ubiquinone + NADH + 5 H(+)(in) = a ubiquinol + NAD(+) + 4 H(+)(out)</text>
        <dbReference type="Rhea" id="RHEA:29091"/>
        <dbReference type="Rhea" id="RHEA-COMP:9565"/>
        <dbReference type="Rhea" id="RHEA-COMP:9566"/>
        <dbReference type="ChEBI" id="CHEBI:15378"/>
        <dbReference type="ChEBI" id="CHEBI:16389"/>
        <dbReference type="ChEBI" id="CHEBI:17976"/>
        <dbReference type="ChEBI" id="CHEBI:57540"/>
        <dbReference type="ChEBI" id="CHEBI:57945"/>
        <dbReference type="EC" id="7.1.1.2"/>
    </reaction>
</comment>
<dbReference type="GO" id="GO:0003954">
    <property type="term" value="F:NADH dehydrogenase activity"/>
    <property type="evidence" value="ECO:0007669"/>
    <property type="project" value="TreeGrafter"/>
</dbReference>
<organism evidence="11">
    <name type="scientific">Pachypsylla venusta</name>
    <name type="common">Hackberry petiole gall psyllid</name>
    <name type="synonym">Psylla venusta</name>
    <dbReference type="NCBI Taxonomy" id="38123"/>
    <lineage>
        <taxon>Eukaryota</taxon>
        <taxon>Metazoa</taxon>
        <taxon>Ecdysozoa</taxon>
        <taxon>Arthropoda</taxon>
        <taxon>Hexapoda</taxon>
        <taxon>Insecta</taxon>
        <taxon>Pterygota</taxon>
        <taxon>Neoptera</taxon>
        <taxon>Paraneoptera</taxon>
        <taxon>Hemiptera</taxon>
        <taxon>Sternorrhyncha</taxon>
        <taxon>Psylloidea</taxon>
        <taxon>Aphalaridae</taxon>
        <taxon>Pachypsylla</taxon>
    </lineage>
</organism>
<evidence type="ECO:0000256" key="7">
    <source>
        <dbReference type="ARBA" id="ARBA00031027"/>
    </source>
</evidence>
<feature type="transmembrane region" description="Helical" evidence="9">
    <location>
        <begin position="167"/>
        <end position="186"/>
    </location>
</feature>
<name>Q69HD0_PACVE</name>
<dbReference type="GO" id="GO:0016020">
    <property type="term" value="C:membrane"/>
    <property type="evidence" value="ECO:0007669"/>
    <property type="project" value="UniProtKB-SubCell"/>
</dbReference>
<feature type="transmembrane region" description="Helical" evidence="9">
    <location>
        <begin position="51"/>
        <end position="76"/>
    </location>
</feature>
<proteinExistence type="predicted"/>
<geneLocation type="mitochondrion" evidence="11"/>
<keyword evidence="6 9" id="KW-0472">Membrane</keyword>
<comment type="subcellular location">
    <subcellularLocation>
        <location evidence="2">Membrane</location>
        <topology evidence="2">Multi-pass membrane protein</topology>
    </subcellularLocation>
</comment>
<feature type="transmembrane region" description="Helical" evidence="9">
    <location>
        <begin position="327"/>
        <end position="349"/>
    </location>
</feature>
<feature type="transmembrane region" description="Helical" evidence="9">
    <location>
        <begin position="513"/>
        <end position="538"/>
    </location>
</feature>
<dbReference type="Pfam" id="PF00361">
    <property type="entry name" value="Proton_antipo_M"/>
    <property type="match status" value="1"/>
</dbReference>
<keyword evidence="5 9" id="KW-1133">Transmembrane helix</keyword>
<protein>
    <recommendedName>
        <fullName evidence="3">NADH:ubiquinone reductase (H(+)-translocating)</fullName>
        <ecNumber evidence="3">7.1.1.2</ecNumber>
    </recommendedName>
    <alternativeName>
        <fullName evidence="7">NADH dehydrogenase subunit 5</fullName>
    </alternativeName>
</protein>
<feature type="transmembrane region" description="Helical" evidence="9">
    <location>
        <begin position="261"/>
        <end position="283"/>
    </location>
</feature>
<keyword evidence="11" id="KW-0496">Mitochondrion</keyword>
<feature type="transmembrane region" description="Helical" evidence="9">
    <location>
        <begin position="404"/>
        <end position="425"/>
    </location>
</feature>
<dbReference type="InterPro" id="IPR001750">
    <property type="entry name" value="ND/Mrp_TM"/>
</dbReference>
<gene>
    <name evidence="11" type="primary">nd5</name>
</gene>
<dbReference type="EMBL" id="AY278317">
    <property type="protein sequence ID" value="AAP14655.1"/>
    <property type="molecule type" value="Genomic_DNA"/>
</dbReference>
<keyword evidence="4 9" id="KW-0812">Transmembrane</keyword>
<dbReference type="PRINTS" id="PR01434">
    <property type="entry name" value="NADHDHGNASE5"/>
</dbReference>
<evidence type="ECO:0000256" key="3">
    <source>
        <dbReference type="ARBA" id="ARBA00012944"/>
    </source>
</evidence>
<dbReference type="PANTHER" id="PTHR42829:SF2">
    <property type="entry name" value="NADH-UBIQUINONE OXIDOREDUCTASE CHAIN 5"/>
    <property type="match status" value="1"/>
</dbReference>
<evidence type="ECO:0000256" key="4">
    <source>
        <dbReference type="ARBA" id="ARBA00022692"/>
    </source>
</evidence>
<dbReference type="AlphaFoldDB" id="Q69HD0"/>
<feature type="transmembrane region" description="Helical" evidence="9">
    <location>
        <begin position="232"/>
        <end position="254"/>
    </location>
</feature>
<feature type="transmembrane region" description="Helical" evidence="9">
    <location>
        <begin position="431"/>
        <end position="454"/>
    </location>
</feature>
<dbReference type="GO" id="GO:0015990">
    <property type="term" value="P:electron transport coupled proton transport"/>
    <property type="evidence" value="ECO:0007669"/>
    <property type="project" value="TreeGrafter"/>
</dbReference>
<feature type="transmembrane region" description="Helical" evidence="9">
    <location>
        <begin position="361"/>
        <end position="383"/>
    </location>
</feature>
<feature type="transmembrane region" description="Helical" evidence="9">
    <location>
        <begin position="475"/>
        <end position="493"/>
    </location>
</feature>
<evidence type="ECO:0000256" key="2">
    <source>
        <dbReference type="ARBA" id="ARBA00004141"/>
    </source>
</evidence>
<evidence type="ECO:0000256" key="9">
    <source>
        <dbReference type="SAM" id="Phobius"/>
    </source>
</evidence>
<evidence type="ECO:0000256" key="5">
    <source>
        <dbReference type="ARBA" id="ARBA00022989"/>
    </source>
</evidence>
<feature type="transmembrane region" description="Helical" evidence="9">
    <location>
        <begin position="12"/>
        <end position="31"/>
    </location>
</feature>